<dbReference type="AlphaFoldDB" id="A0A9Q1GCR1"/>
<accession>A0A9Q1GCR1</accession>
<evidence type="ECO:0000313" key="2">
    <source>
        <dbReference type="Proteomes" id="UP001152622"/>
    </source>
</evidence>
<evidence type="ECO:0000313" key="1">
    <source>
        <dbReference type="EMBL" id="KAJ8381841.1"/>
    </source>
</evidence>
<dbReference type="Proteomes" id="UP001152622">
    <property type="component" value="Chromosome 1"/>
</dbReference>
<gene>
    <name evidence="1" type="ORF">SKAU_G00026190</name>
</gene>
<proteinExistence type="predicted"/>
<name>A0A9Q1GCR1_SYNKA</name>
<sequence>MTGFHVLKPYFSSGADMTESTIPICAVVIIKENKDLDHFHTLSHGLKVKATGQWWAGWTPVRMRQIYGNG</sequence>
<organism evidence="1 2">
    <name type="scientific">Synaphobranchus kaupii</name>
    <name type="common">Kaup's arrowtooth eel</name>
    <dbReference type="NCBI Taxonomy" id="118154"/>
    <lineage>
        <taxon>Eukaryota</taxon>
        <taxon>Metazoa</taxon>
        <taxon>Chordata</taxon>
        <taxon>Craniata</taxon>
        <taxon>Vertebrata</taxon>
        <taxon>Euteleostomi</taxon>
        <taxon>Actinopterygii</taxon>
        <taxon>Neopterygii</taxon>
        <taxon>Teleostei</taxon>
        <taxon>Anguilliformes</taxon>
        <taxon>Synaphobranchidae</taxon>
        <taxon>Synaphobranchus</taxon>
    </lineage>
</organism>
<keyword evidence="2" id="KW-1185">Reference proteome</keyword>
<comment type="caution">
    <text evidence="1">The sequence shown here is derived from an EMBL/GenBank/DDBJ whole genome shotgun (WGS) entry which is preliminary data.</text>
</comment>
<reference evidence="1" key="1">
    <citation type="journal article" date="2023" name="Science">
        <title>Genome structures resolve the early diversification of teleost fishes.</title>
        <authorList>
            <person name="Parey E."/>
            <person name="Louis A."/>
            <person name="Montfort J."/>
            <person name="Bouchez O."/>
            <person name="Roques C."/>
            <person name="Iampietro C."/>
            <person name="Lluch J."/>
            <person name="Castinel A."/>
            <person name="Donnadieu C."/>
            <person name="Desvignes T."/>
            <person name="Floi Bucao C."/>
            <person name="Jouanno E."/>
            <person name="Wen M."/>
            <person name="Mejri S."/>
            <person name="Dirks R."/>
            <person name="Jansen H."/>
            <person name="Henkel C."/>
            <person name="Chen W.J."/>
            <person name="Zahm M."/>
            <person name="Cabau C."/>
            <person name="Klopp C."/>
            <person name="Thompson A.W."/>
            <person name="Robinson-Rechavi M."/>
            <person name="Braasch I."/>
            <person name="Lecointre G."/>
            <person name="Bobe J."/>
            <person name="Postlethwait J.H."/>
            <person name="Berthelot C."/>
            <person name="Roest Crollius H."/>
            <person name="Guiguen Y."/>
        </authorList>
    </citation>
    <scope>NUCLEOTIDE SEQUENCE</scope>
    <source>
        <strain evidence="1">WJC10195</strain>
    </source>
</reference>
<dbReference type="EMBL" id="JAINUF010000001">
    <property type="protein sequence ID" value="KAJ8381841.1"/>
    <property type="molecule type" value="Genomic_DNA"/>
</dbReference>
<protein>
    <submittedName>
        <fullName evidence="1">Uncharacterized protein</fullName>
    </submittedName>
</protein>